<evidence type="ECO:0000313" key="1">
    <source>
        <dbReference type="EMBL" id="PWY97685.1"/>
    </source>
</evidence>
<gene>
    <name evidence="1" type="ORF">BCV70DRAFT_213447</name>
</gene>
<dbReference type="Proteomes" id="UP000246740">
    <property type="component" value="Unassembled WGS sequence"/>
</dbReference>
<protein>
    <submittedName>
        <fullName evidence="1">PLC-like phosphodiesterase</fullName>
    </submittedName>
</protein>
<dbReference type="OrthoDB" id="7984201at2759"/>
<dbReference type="SUPFAM" id="SSF51695">
    <property type="entry name" value="PLC-like phosphodiesterases"/>
    <property type="match status" value="1"/>
</dbReference>
<dbReference type="Gene3D" id="3.20.20.190">
    <property type="entry name" value="Phosphatidylinositol (PI) phosphodiesterase"/>
    <property type="match status" value="1"/>
</dbReference>
<dbReference type="PANTHER" id="PTHR13593:SF140">
    <property type="entry name" value="PLC-LIKE PHOSPHODIESTERASE"/>
    <property type="match status" value="1"/>
</dbReference>
<dbReference type="Pfam" id="PF26146">
    <property type="entry name" value="PI-PLC_X"/>
    <property type="match status" value="1"/>
</dbReference>
<evidence type="ECO:0000313" key="2">
    <source>
        <dbReference type="Proteomes" id="UP000246740"/>
    </source>
</evidence>
<dbReference type="InParanoid" id="A0A317XHR6"/>
<sequence>MLPITKRASVCNGDASLCNKLYSNVTYIGTHDSYAIGTLSQASSGYNQEQTITQQLNDGVRLLQIQVHTTSNSSSTGSGLDLCHTSCSLVNGGSLESYLSTVKSWMDSNANEVVTLLMVNSDDQAVSKYATAFESTGISSYAYAPSSGAAVSKTSWPTLGSMIDAGKRLVVFIDNSADVSSVDYILPEFQNVWENPYNQDSLPFNCSIDRINTGSDSSQLMYLVNHYLDSSFDLFGTTVYIPNTAEIATTNGYDSILQDANNCAASHSSYPTYVLTDYYDQGNGSVFQAAAAMNGIEYTAKAIGNYSSTYTGKKSGSSTTSSSSSSAASNLAFASSAGMIALACLATAYLV</sequence>
<dbReference type="AlphaFoldDB" id="A0A317XHR6"/>
<keyword evidence="2" id="KW-1185">Reference proteome</keyword>
<dbReference type="EMBL" id="KZ819203">
    <property type="protein sequence ID" value="PWY97685.1"/>
    <property type="molecule type" value="Genomic_DNA"/>
</dbReference>
<dbReference type="GO" id="GO:0006629">
    <property type="term" value="P:lipid metabolic process"/>
    <property type="evidence" value="ECO:0007669"/>
    <property type="project" value="InterPro"/>
</dbReference>
<proteinExistence type="predicted"/>
<accession>A0A317XHR6</accession>
<dbReference type="PANTHER" id="PTHR13593">
    <property type="match status" value="1"/>
</dbReference>
<dbReference type="GO" id="GO:0008081">
    <property type="term" value="F:phosphoric diester hydrolase activity"/>
    <property type="evidence" value="ECO:0007669"/>
    <property type="project" value="InterPro"/>
</dbReference>
<dbReference type="STRING" id="1882483.A0A317XHR6"/>
<dbReference type="InterPro" id="IPR017946">
    <property type="entry name" value="PLC-like_Pdiesterase_TIM-brl"/>
</dbReference>
<name>A0A317XHR6_9BASI</name>
<dbReference type="InterPro" id="IPR051057">
    <property type="entry name" value="PI-PLC_domain"/>
</dbReference>
<organism evidence="1 2">
    <name type="scientific">Testicularia cyperi</name>
    <dbReference type="NCBI Taxonomy" id="1882483"/>
    <lineage>
        <taxon>Eukaryota</taxon>
        <taxon>Fungi</taxon>
        <taxon>Dikarya</taxon>
        <taxon>Basidiomycota</taxon>
        <taxon>Ustilaginomycotina</taxon>
        <taxon>Ustilaginomycetes</taxon>
        <taxon>Ustilaginales</taxon>
        <taxon>Anthracoideaceae</taxon>
        <taxon>Testicularia</taxon>
    </lineage>
</organism>
<reference evidence="1 2" key="1">
    <citation type="journal article" date="2018" name="Mol. Biol. Evol.">
        <title>Broad Genomic Sampling Reveals a Smut Pathogenic Ancestry of the Fungal Clade Ustilaginomycotina.</title>
        <authorList>
            <person name="Kijpornyongpan T."/>
            <person name="Mondo S.J."/>
            <person name="Barry K."/>
            <person name="Sandor L."/>
            <person name="Lee J."/>
            <person name="Lipzen A."/>
            <person name="Pangilinan J."/>
            <person name="LaButti K."/>
            <person name="Hainaut M."/>
            <person name="Henrissat B."/>
            <person name="Grigoriev I.V."/>
            <person name="Spatafora J.W."/>
            <person name="Aime M.C."/>
        </authorList>
    </citation>
    <scope>NUCLEOTIDE SEQUENCE [LARGE SCALE GENOMIC DNA]</scope>
    <source>
        <strain evidence="1 2">MCA 3645</strain>
    </source>
</reference>